<evidence type="ECO:0000256" key="1">
    <source>
        <dbReference type="SAM" id="MobiDB-lite"/>
    </source>
</evidence>
<dbReference type="GeneID" id="27333101"/>
<feature type="signal peptide" evidence="2">
    <location>
        <begin position="1"/>
        <end position="20"/>
    </location>
</feature>
<dbReference type="HOGENOM" id="CLU_014529_0_0_1"/>
<evidence type="ECO:0000313" key="4">
    <source>
        <dbReference type="EMBL" id="KIW15968.1"/>
    </source>
</evidence>
<proteinExistence type="predicted"/>
<dbReference type="OrthoDB" id="74764at2759"/>
<dbReference type="PANTHER" id="PTHR43662:SF3">
    <property type="entry name" value="DOMAIN PROTEIN, PUTATIVE (AFU_ORTHOLOGUE AFUA_6G11970)-RELATED"/>
    <property type="match status" value="1"/>
</dbReference>
<feature type="domain" description="DUF1996" evidence="3">
    <location>
        <begin position="37"/>
        <end position="267"/>
    </location>
</feature>
<feature type="compositionally biased region" description="Low complexity" evidence="1">
    <location>
        <begin position="431"/>
        <end position="444"/>
    </location>
</feature>
<keyword evidence="5" id="KW-1185">Reference proteome</keyword>
<dbReference type="EMBL" id="KN847495">
    <property type="protein sequence ID" value="KIW15968.1"/>
    <property type="molecule type" value="Genomic_DNA"/>
</dbReference>
<reference evidence="4 5" key="1">
    <citation type="submission" date="2015-01" db="EMBL/GenBank/DDBJ databases">
        <title>The Genome Sequence of Exophiala spinifera CBS89968.</title>
        <authorList>
            <consortium name="The Broad Institute Genomics Platform"/>
            <person name="Cuomo C."/>
            <person name="de Hoog S."/>
            <person name="Gorbushina A."/>
            <person name="Stielow B."/>
            <person name="Teixiera M."/>
            <person name="Abouelleil A."/>
            <person name="Chapman S.B."/>
            <person name="Priest M."/>
            <person name="Young S.K."/>
            <person name="Wortman J."/>
            <person name="Nusbaum C."/>
            <person name="Birren B."/>
        </authorList>
    </citation>
    <scope>NUCLEOTIDE SEQUENCE [LARGE SCALE GENOMIC DNA]</scope>
    <source>
        <strain evidence="4 5">CBS 89968</strain>
    </source>
</reference>
<feature type="compositionally biased region" description="Low complexity" evidence="1">
    <location>
        <begin position="504"/>
        <end position="521"/>
    </location>
</feature>
<organism evidence="4 5">
    <name type="scientific">Exophiala spinifera</name>
    <dbReference type="NCBI Taxonomy" id="91928"/>
    <lineage>
        <taxon>Eukaryota</taxon>
        <taxon>Fungi</taxon>
        <taxon>Dikarya</taxon>
        <taxon>Ascomycota</taxon>
        <taxon>Pezizomycotina</taxon>
        <taxon>Eurotiomycetes</taxon>
        <taxon>Chaetothyriomycetidae</taxon>
        <taxon>Chaetothyriales</taxon>
        <taxon>Herpotrichiellaceae</taxon>
        <taxon>Exophiala</taxon>
    </lineage>
</organism>
<feature type="region of interest" description="Disordered" evidence="1">
    <location>
        <begin position="492"/>
        <end position="521"/>
    </location>
</feature>
<name>A0A0D2BAG8_9EURO</name>
<evidence type="ECO:0000256" key="2">
    <source>
        <dbReference type="SAM" id="SignalP"/>
    </source>
</evidence>
<feature type="region of interest" description="Disordered" evidence="1">
    <location>
        <begin position="425"/>
        <end position="475"/>
    </location>
</feature>
<protein>
    <recommendedName>
        <fullName evidence="3">DUF1996 domain-containing protein</fullName>
    </recommendedName>
</protein>
<dbReference type="InterPro" id="IPR018535">
    <property type="entry name" value="DUF1996"/>
</dbReference>
<gene>
    <name evidence="4" type="ORF">PV08_06018</name>
</gene>
<evidence type="ECO:0000259" key="3">
    <source>
        <dbReference type="Pfam" id="PF09362"/>
    </source>
</evidence>
<keyword evidence="2" id="KW-0732">Signal</keyword>
<feature type="compositionally biased region" description="Polar residues" evidence="1">
    <location>
        <begin position="354"/>
        <end position="363"/>
    </location>
</feature>
<feature type="region of interest" description="Disordered" evidence="1">
    <location>
        <begin position="354"/>
        <end position="388"/>
    </location>
</feature>
<feature type="chain" id="PRO_5002238997" description="DUF1996 domain-containing protein" evidence="2">
    <location>
        <begin position="21"/>
        <end position="806"/>
    </location>
</feature>
<accession>A0A0D2BAG8</accession>
<evidence type="ECO:0000313" key="5">
    <source>
        <dbReference type="Proteomes" id="UP000053328"/>
    </source>
</evidence>
<dbReference type="Proteomes" id="UP000053328">
    <property type="component" value="Unassembled WGS sequence"/>
</dbReference>
<dbReference type="AlphaFoldDB" id="A0A0D2BAG8"/>
<feature type="compositionally biased region" description="Polar residues" evidence="1">
    <location>
        <begin position="445"/>
        <end position="467"/>
    </location>
</feature>
<dbReference type="Pfam" id="PF09362">
    <property type="entry name" value="DUF1996"/>
    <property type="match status" value="1"/>
</dbReference>
<dbReference type="VEuPathDB" id="FungiDB:PV08_06018"/>
<dbReference type="RefSeq" id="XP_016236184.1">
    <property type="nucleotide sequence ID" value="XM_016380357.1"/>
</dbReference>
<feature type="compositionally biased region" description="Low complexity" evidence="1">
    <location>
        <begin position="364"/>
        <end position="388"/>
    </location>
</feature>
<dbReference type="PANTHER" id="PTHR43662">
    <property type="match status" value="1"/>
</dbReference>
<sequence>MKSLISLPFLGLLAMQPVTSVAYWRMACSVSQTARVDPILNPGGVASHVHKFAGGNNVDENSTFDSLRQSTCSSCEVQKDTSAYWTPQLYFAHSNGVVEEVPNYGMTVYYVGKWRGDQSNTKPFPPGFKMISGDSTARSYDETTLTYMNTRPVADRVSFRCINAANDIPETHYINDTNCVNGLRAQINFQSCWDGSNLYLEESAHVAYLSNIDSGSCPPSHPVSIPGLFFEVLYFTNNIDQSGGGEFVFSNGDTTGFGFHADFMNGWDMDVLDNAVENCLYTDVDFGVVSACPVLAESDTQNFSRVCPEEPSVLTEAVKGKLDGLPGCNPITSGPESAPEEVCAVGVVTPVNSTTPAQPSNVISSTTTSADAATSTSTVATPTPTSTTLLSTTLQTSASIGYSSSNSSPLSESASTMLTVSTVTSNSVDPATSSSLMSATASTSPNGPLSSSTATTQFSDGIPTQNPTSSSASTAAFTSGGFSVPTTAALDVSTTQGTSQQGDVTTASSTPATVSSAPDRETTTVTVTDFVTVTVTINGVPVETTSPVTLTVTGNGPTETGSILTVTENTFTTFFSGGFGGAPAQGGPLSSPGVSQAINGMYTITGSTFTTFTFGRPSGGPHGAGFYNRHGSSGEAVNTAPVNTAPVNTAPVNTAPANAVTATPDDGGSMLTITGSTYTTFESVAISTTLEEGTSTTTLFSTTTIFVTVTPTSTTTLETAVASAIATTSSTTVAVSSTLSSLNTTVDRGIPISSASDLVPTTFITRADPNTGDPTSTTQTALTLSTALTNATFFTIRGREVMLTKL</sequence>
<feature type="compositionally biased region" description="Polar residues" evidence="1">
    <location>
        <begin position="492"/>
        <end position="503"/>
    </location>
</feature>